<dbReference type="RefSeq" id="WP_344979246.1">
    <property type="nucleotide sequence ID" value="NZ_BAAAVI010000062.1"/>
</dbReference>
<keyword evidence="3" id="KW-0520">NAD</keyword>
<dbReference type="Gene3D" id="3.40.50.720">
    <property type="entry name" value="NAD(P)-binding Rossmann-like Domain"/>
    <property type="match status" value="2"/>
</dbReference>
<evidence type="ECO:0000256" key="3">
    <source>
        <dbReference type="ARBA" id="ARBA00023027"/>
    </source>
</evidence>
<evidence type="ECO:0000259" key="5">
    <source>
        <dbReference type="Pfam" id="PF00389"/>
    </source>
</evidence>
<dbReference type="InterPro" id="IPR006140">
    <property type="entry name" value="D-isomer_DH_NAD-bd"/>
</dbReference>
<accession>A0ABN3W8B8</accession>
<comment type="caution">
    <text evidence="7">The sequence shown here is derived from an EMBL/GenBank/DDBJ whole genome shotgun (WGS) entry which is preliminary data.</text>
</comment>
<evidence type="ECO:0000256" key="2">
    <source>
        <dbReference type="ARBA" id="ARBA00023002"/>
    </source>
</evidence>
<name>A0ABN3W8B8_9ACTN</name>
<dbReference type="Pfam" id="PF02826">
    <property type="entry name" value="2-Hacid_dh_C"/>
    <property type="match status" value="1"/>
</dbReference>
<keyword evidence="2 4" id="KW-0560">Oxidoreductase</keyword>
<dbReference type="Pfam" id="PF00389">
    <property type="entry name" value="2-Hacid_dh"/>
    <property type="match status" value="1"/>
</dbReference>
<dbReference type="PANTHER" id="PTHR10996">
    <property type="entry name" value="2-HYDROXYACID DEHYDROGENASE-RELATED"/>
    <property type="match status" value="1"/>
</dbReference>
<proteinExistence type="inferred from homology"/>
<sequence length="325" mass="33995">MTTDRCEPRILITSRSFSSGTVDLVERLRLAGYAVERSGATHDLAELRGPLRYATGWIAGTGPITEGHLEAAPNLRVIARYGAGVDAVDRGAAARRGIVVTNTPGANAQAVADHTLALMLAALRGVVRGNERVRAGDWGVWQSRELSGTRVGVVGLGRIGREVVARLAGLGCEVLGHDPYLPPADLALLGVEAASPERMAAECHVVTLHAPGGTPLVDAAWLARIGEPVTLVNTARGDLVDESALAAALRAGRVAAYAADTLRVEGGHTDSPLLAPDLRERVIVTPHLAAQTVEAVDRMGLAAVDDLLRVLDGRVPANLVPPPRS</sequence>
<protein>
    <recommendedName>
        <fullName evidence="9">Hydroxyacid dehydrogenase</fullName>
    </recommendedName>
</protein>
<dbReference type="InterPro" id="IPR006139">
    <property type="entry name" value="D-isomer_2_OHA_DH_cat_dom"/>
</dbReference>
<dbReference type="EMBL" id="BAAAVI010000062">
    <property type="protein sequence ID" value="GAA2898427.1"/>
    <property type="molecule type" value="Genomic_DNA"/>
</dbReference>
<dbReference type="PROSITE" id="PS00065">
    <property type="entry name" value="D_2_HYDROXYACID_DH_1"/>
    <property type="match status" value="1"/>
</dbReference>
<feature type="domain" description="D-isomer specific 2-hydroxyacid dehydrogenase NAD-binding" evidence="6">
    <location>
        <begin position="116"/>
        <end position="289"/>
    </location>
</feature>
<evidence type="ECO:0000256" key="1">
    <source>
        <dbReference type="ARBA" id="ARBA00005854"/>
    </source>
</evidence>
<gene>
    <name evidence="7" type="ORF">GCM10010517_63520</name>
</gene>
<comment type="similarity">
    <text evidence="1 4">Belongs to the D-isomer specific 2-hydroxyacid dehydrogenase family.</text>
</comment>
<dbReference type="Proteomes" id="UP001500831">
    <property type="component" value="Unassembled WGS sequence"/>
</dbReference>
<feature type="domain" description="D-isomer specific 2-hydroxyacid dehydrogenase catalytic" evidence="5">
    <location>
        <begin position="60"/>
        <end position="320"/>
    </location>
</feature>
<keyword evidence="8" id="KW-1185">Reference proteome</keyword>
<dbReference type="SUPFAM" id="SSF51735">
    <property type="entry name" value="NAD(P)-binding Rossmann-fold domains"/>
    <property type="match status" value="1"/>
</dbReference>
<organism evidence="7 8">
    <name type="scientific">Streptosporangium fragile</name>
    <dbReference type="NCBI Taxonomy" id="46186"/>
    <lineage>
        <taxon>Bacteria</taxon>
        <taxon>Bacillati</taxon>
        <taxon>Actinomycetota</taxon>
        <taxon>Actinomycetes</taxon>
        <taxon>Streptosporangiales</taxon>
        <taxon>Streptosporangiaceae</taxon>
        <taxon>Streptosporangium</taxon>
    </lineage>
</organism>
<dbReference type="InterPro" id="IPR036291">
    <property type="entry name" value="NAD(P)-bd_dom_sf"/>
</dbReference>
<evidence type="ECO:0000256" key="4">
    <source>
        <dbReference type="RuleBase" id="RU003719"/>
    </source>
</evidence>
<dbReference type="InterPro" id="IPR050223">
    <property type="entry name" value="D-isomer_2-hydroxyacid_DH"/>
</dbReference>
<dbReference type="SUPFAM" id="SSF52283">
    <property type="entry name" value="Formate/glycerate dehydrogenase catalytic domain-like"/>
    <property type="match status" value="1"/>
</dbReference>
<reference evidence="7 8" key="1">
    <citation type="journal article" date="2019" name="Int. J. Syst. Evol. Microbiol.">
        <title>The Global Catalogue of Microorganisms (GCM) 10K type strain sequencing project: providing services to taxonomists for standard genome sequencing and annotation.</title>
        <authorList>
            <consortium name="The Broad Institute Genomics Platform"/>
            <consortium name="The Broad Institute Genome Sequencing Center for Infectious Disease"/>
            <person name="Wu L."/>
            <person name="Ma J."/>
        </authorList>
    </citation>
    <scope>NUCLEOTIDE SEQUENCE [LARGE SCALE GENOMIC DNA]</scope>
    <source>
        <strain evidence="7 8">JCM 6242</strain>
    </source>
</reference>
<dbReference type="PANTHER" id="PTHR10996:SF178">
    <property type="entry name" value="2-HYDROXYACID DEHYDROGENASE YGL185C-RELATED"/>
    <property type="match status" value="1"/>
</dbReference>
<dbReference type="InterPro" id="IPR029752">
    <property type="entry name" value="D-isomer_DH_CS1"/>
</dbReference>
<evidence type="ECO:0000313" key="7">
    <source>
        <dbReference type="EMBL" id="GAA2898427.1"/>
    </source>
</evidence>
<evidence type="ECO:0000313" key="8">
    <source>
        <dbReference type="Proteomes" id="UP001500831"/>
    </source>
</evidence>
<evidence type="ECO:0000259" key="6">
    <source>
        <dbReference type="Pfam" id="PF02826"/>
    </source>
</evidence>
<evidence type="ECO:0008006" key="9">
    <source>
        <dbReference type="Google" id="ProtNLM"/>
    </source>
</evidence>